<accession>L1NCD6</accession>
<comment type="caution">
    <text evidence="4">The sequence shown here is derived from an EMBL/GenBank/DDBJ whole genome shotgun (WGS) entry which is preliminary data.</text>
</comment>
<dbReference type="InterPro" id="IPR014464">
    <property type="entry name" value="CvfB_fam"/>
</dbReference>
<dbReference type="InterPro" id="IPR040764">
    <property type="entry name" value="CvfB_WH"/>
</dbReference>
<dbReference type="InterPro" id="IPR012340">
    <property type="entry name" value="NA-bd_OB-fold"/>
</dbReference>
<evidence type="ECO:0000259" key="2">
    <source>
        <dbReference type="Pfam" id="PF13509"/>
    </source>
</evidence>
<dbReference type="AlphaFoldDB" id="L1NCD6"/>
<dbReference type="Proteomes" id="UP000010408">
    <property type="component" value="Unassembled WGS sequence"/>
</dbReference>
<dbReference type="Gene3D" id="2.40.50.140">
    <property type="entry name" value="Nucleic acid-binding proteins"/>
    <property type="match status" value="3"/>
</dbReference>
<dbReference type="Pfam" id="PF13509">
    <property type="entry name" value="S1_2"/>
    <property type="match status" value="1"/>
</dbReference>
<proteinExistence type="inferred from homology"/>
<dbReference type="PANTHER" id="PTHR37296:SF1">
    <property type="entry name" value="CONSERVED VIRULENCE FACTOR B"/>
    <property type="match status" value="1"/>
</dbReference>
<sequence>MDVQPKKLTAYQLGRRQELPILRFVSVGAYLDGGLQDILLPTKYIPTGAKEGDLVSVFVYHDNEGRLIATTLTPLAEVGDVAYLRCSSVTEAGAFMHWGIHRDLFVPFREQASRMQEGYSYVVYLYTDQLSGKIVGSARLNKHIGNTPIPYMPGESVSCLITEQHELGYRCVIEDAHWGFIYTDEAPRMLQRGEKLTAYVVRIREDNKVDLSLSPVGYAKVEGEQARLLQLLEVHGGELPIGDKSSAGEVLSLTGMSKKTFKMALGALYKAKLITLTPTSIKLSSNQASTPSAHSSKPRSH</sequence>
<protein>
    <submittedName>
        <fullName evidence="4">YitL protein</fullName>
    </submittedName>
</protein>
<reference evidence="4 5" key="1">
    <citation type="submission" date="2012-05" db="EMBL/GenBank/DDBJ databases">
        <authorList>
            <person name="Weinstock G."/>
            <person name="Sodergren E."/>
            <person name="Lobos E.A."/>
            <person name="Fulton L."/>
            <person name="Fulton R."/>
            <person name="Courtney L."/>
            <person name="Fronick C."/>
            <person name="O'Laughlin M."/>
            <person name="Godfrey J."/>
            <person name="Wilson R.M."/>
            <person name="Miner T."/>
            <person name="Farmer C."/>
            <person name="Delehaunty K."/>
            <person name="Cordes M."/>
            <person name="Minx P."/>
            <person name="Tomlinson C."/>
            <person name="Chen J."/>
            <person name="Wollam A."/>
            <person name="Pepin K.H."/>
            <person name="Bhonagiri V."/>
            <person name="Zhang X."/>
            <person name="Suruliraj S."/>
            <person name="Warren W."/>
            <person name="Mitreva M."/>
            <person name="Mardis E.R."/>
            <person name="Wilson R.K."/>
        </authorList>
    </citation>
    <scope>NUCLEOTIDE SEQUENCE [LARGE SCALE GENOMIC DNA]</scope>
    <source>
        <strain evidence="4 5">F0037</strain>
    </source>
</reference>
<evidence type="ECO:0000259" key="3">
    <source>
        <dbReference type="Pfam" id="PF17783"/>
    </source>
</evidence>
<dbReference type="EMBL" id="AMEQ01000035">
    <property type="protein sequence ID" value="EKY00940.1"/>
    <property type="molecule type" value="Genomic_DNA"/>
</dbReference>
<dbReference type="RefSeq" id="WP_005467355.1">
    <property type="nucleotide sequence ID" value="NZ_KB291031.1"/>
</dbReference>
<evidence type="ECO:0000313" key="4">
    <source>
        <dbReference type="EMBL" id="EKY00940.1"/>
    </source>
</evidence>
<dbReference type="STRING" id="1127696.HMPREF9134_01288"/>
<dbReference type="PATRIC" id="fig|1127696.3.peg.1161"/>
<evidence type="ECO:0000256" key="1">
    <source>
        <dbReference type="PIRNR" id="PIRNR012524"/>
    </source>
</evidence>
<evidence type="ECO:0000313" key="5">
    <source>
        <dbReference type="Proteomes" id="UP000010408"/>
    </source>
</evidence>
<dbReference type="InterPro" id="IPR036388">
    <property type="entry name" value="WH-like_DNA-bd_sf"/>
</dbReference>
<dbReference type="PIRSF" id="PIRSF012524">
    <property type="entry name" value="YitL_S1"/>
    <property type="match status" value="1"/>
</dbReference>
<dbReference type="Pfam" id="PF17783">
    <property type="entry name" value="WHD_CvfB"/>
    <property type="match status" value="1"/>
</dbReference>
<comment type="similarity">
    <text evidence="1">Belongs to the CvfB family.</text>
</comment>
<dbReference type="PANTHER" id="PTHR37296">
    <property type="entry name" value="CONSERVED VIRULENCE FACTOR B"/>
    <property type="match status" value="1"/>
</dbReference>
<feature type="domain" description="Conserved virulence factor B first S1" evidence="2">
    <location>
        <begin position="13"/>
        <end position="71"/>
    </location>
</feature>
<dbReference type="eggNOG" id="COG2996">
    <property type="taxonomic scope" value="Bacteria"/>
</dbReference>
<feature type="domain" description="Conserved virulence factor B-like winged helix" evidence="3">
    <location>
        <begin position="227"/>
        <end position="283"/>
    </location>
</feature>
<dbReference type="Gene3D" id="1.10.10.10">
    <property type="entry name" value="Winged helix-like DNA-binding domain superfamily/Winged helix DNA-binding domain"/>
    <property type="match status" value="1"/>
</dbReference>
<gene>
    <name evidence="4" type="ORF">HMPREF9134_01288</name>
</gene>
<organism evidence="4 5">
    <name type="scientific">Porphyromonas catoniae F0037</name>
    <dbReference type="NCBI Taxonomy" id="1127696"/>
    <lineage>
        <taxon>Bacteria</taxon>
        <taxon>Pseudomonadati</taxon>
        <taxon>Bacteroidota</taxon>
        <taxon>Bacteroidia</taxon>
        <taxon>Bacteroidales</taxon>
        <taxon>Porphyromonadaceae</taxon>
        <taxon>Porphyromonas</taxon>
    </lineage>
</organism>
<dbReference type="HOGENOM" id="CLU_064885_1_0_10"/>
<dbReference type="InterPro" id="IPR039566">
    <property type="entry name" value="CvfB_S1_st"/>
</dbReference>
<name>L1NCD6_9PORP</name>